<proteinExistence type="predicted"/>
<evidence type="ECO:0000256" key="1">
    <source>
        <dbReference type="SAM" id="MobiDB-lite"/>
    </source>
</evidence>
<comment type="caution">
    <text evidence="2">The sequence shown here is derived from an EMBL/GenBank/DDBJ whole genome shotgun (WGS) entry which is preliminary data.</text>
</comment>
<organism evidence="2">
    <name type="scientific">marine sediment metagenome</name>
    <dbReference type="NCBI Taxonomy" id="412755"/>
    <lineage>
        <taxon>unclassified sequences</taxon>
        <taxon>metagenomes</taxon>
        <taxon>ecological metagenomes</taxon>
    </lineage>
</organism>
<dbReference type="AlphaFoldDB" id="A0A0F9Q8W2"/>
<protein>
    <submittedName>
        <fullName evidence="2">Uncharacterized protein</fullName>
    </submittedName>
</protein>
<accession>A0A0F9Q8W2</accession>
<feature type="region of interest" description="Disordered" evidence="1">
    <location>
        <begin position="24"/>
        <end position="43"/>
    </location>
</feature>
<evidence type="ECO:0000313" key="2">
    <source>
        <dbReference type="EMBL" id="KKN38919.1"/>
    </source>
</evidence>
<dbReference type="EMBL" id="LAZR01001795">
    <property type="protein sequence ID" value="KKN38919.1"/>
    <property type="molecule type" value="Genomic_DNA"/>
</dbReference>
<name>A0A0F9Q8W2_9ZZZZ</name>
<reference evidence="2" key="1">
    <citation type="journal article" date="2015" name="Nature">
        <title>Complex archaea that bridge the gap between prokaryotes and eukaryotes.</title>
        <authorList>
            <person name="Spang A."/>
            <person name="Saw J.H."/>
            <person name="Jorgensen S.L."/>
            <person name="Zaremba-Niedzwiedzka K."/>
            <person name="Martijn J."/>
            <person name="Lind A.E."/>
            <person name="van Eijk R."/>
            <person name="Schleper C."/>
            <person name="Guy L."/>
            <person name="Ettema T.J."/>
        </authorList>
    </citation>
    <scope>NUCLEOTIDE SEQUENCE</scope>
</reference>
<sequence length="70" mass="7534">MTTAELCLFLAGAMEDPYEVTDSYYGTPEDPGSGLSVPVEGDPPIPFEGPALVETVLGNGERYRITVERI</sequence>
<gene>
    <name evidence="2" type="ORF">LCGC14_0748800</name>
</gene>